<keyword evidence="5" id="KW-1185">Reference proteome</keyword>
<reference evidence="5" key="1">
    <citation type="submission" date="2019-04" db="EMBL/GenBank/DDBJ databases">
        <title>Nocardioides xinjiangensis sp. nov.</title>
        <authorList>
            <person name="Liu S."/>
        </authorList>
    </citation>
    <scope>NUCLEOTIDE SEQUENCE [LARGE SCALE GENOMIC DNA]</scope>
    <source>
        <strain evidence="5">18</strain>
    </source>
</reference>
<dbReference type="Pfam" id="PF17996">
    <property type="entry name" value="CE2_N"/>
    <property type="match status" value="1"/>
</dbReference>
<dbReference type="PANTHER" id="PTHR37834">
    <property type="entry name" value="GDSL-LIKE LIPASE/ACYLHYDROLASE DOMAIN PROTEIN (AFU_ORTHOLOGUE AFUA_2G00620)"/>
    <property type="match status" value="1"/>
</dbReference>
<feature type="domain" description="SGNH hydrolase-type esterase" evidence="2">
    <location>
        <begin position="168"/>
        <end position="337"/>
    </location>
</feature>
<gene>
    <name evidence="4" type="ORF">FAB82_12640</name>
</gene>
<dbReference type="EMBL" id="STGY01000047">
    <property type="protein sequence ID" value="THV41263.1"/>
    <property type="molecule type" value="Genomic_DNA"/>
</dbReference>
<evidence type="ECO:0000259" key="2">
    <source>
        <dbReference type="Pfam" id="PF13472"/>
    </source>
</evidence>
<dbReference type="PANTHER" id="PTHR37834:SF2">
    <property type="entry name" value="ESTERASE, SGNH HYDROLASE-TYPE"/>
    <property type="match status" value="1"/>
</dbReference>
<dbReference type="AlphaFoldDB" id="A0A4S8Q9X2"/>
<keyword evidence="1" id="KW-0732">Signal</keyword>
<feature type="signal peptide" evidence="1">
    <location>
        <begin position="1"/>
        <end position="39"/>
    </location>
</feature>
<dbReference type="SUPFAM" id="SSF52266">
    <property type="entry name" value="SGNH hydrolase"/>
    <property type="match status" value="1"/>
</dbReference>
<dbReference type="InterPro" id="IPR052762">
    <property type="entry name" value="PCW_deacetylase/CE"/>
</dbReference>
<dbReference type="Gene3D" id="2.60.120.260">
    <property type="entry name" value="Galactose-binding domain-like"/>
    <property type="match status" value="1"/>
</dbReference>
<feature type="domain" description="Carbohydrate esterase 2 N-terminal" evidence="3">
    <location>
        <begin position="57"/>
        <end position="154"/>
    </location>
</feature>
<evidence type="ECO:0000259" key="3">
    <source>
        <dbReference type="Pfam" id="PF17996"/>
    </source>
</evidence>
<accession>A0A4S8Q9X2</accession>
<dbReference type="InterPro" id="IPR013830">
    <property type="entry name" value="SGNH_hydro"/>
</dbReference>
<dbReference type="OrthoDB" id="9801375at2"/>
<reference evidence="4 5" key="2">
    <citation type="submission" date="2019-05" db="EMBL/GenBank/DDBJ databases">
        <title>Glycomyces buryatensis sp. nov.</title>
        <authorList>
            <person name="Nikitina E."/>
        </authorList>
    </citation>
    <scope>NUCLEOTIDE SEQUENCE [LARGE SCALE GENOMIC DNA]</scope>
    <source>
        <strain evidence="4 5">18</strain>
    </source>
</reference>
<organism evidence="4 5">
    <name type="scientific">Glycomyces buryatensis</name>
    <dbReference type="NCBI Taxonomy" id="2570927"/>
    <lineage>
        <taxon>Bacteria</taxon>
        <taxon>Bacillati</taxon>
        <taxon>Actinomycetota</taxon>
        <taxon>Actinomycetes</taxon>
        <taxon>Glycomycetales</taxon>
        <taxon>Glycomycetaceae</taxon>
        <taxon>Glycomyces</taxon>
    </lineage>
</organism>
<dbReference type="Pfam" id="PF13472">
    <property type="entry name" value="Lipase_GDSL_2"/>
    <property type="match status" value="1"/>
</dbReference>
<dbReference type="InterPro" id="IPR036514">
    <property type="entry name" value="SGNH_hydro_sf"/>
</dbReference>
<protein>
    <submittedName>
        <fullName evidence="4">Endoglucanase</fullName>
    </submittedName>
</protein>
<sequence length="351" mass="38044">MLDTLTPHRHRLRRWLAAALAAACVTGGLTAFSTVSANAAEADEVTATQVDDPNLQYYGRWAADGDWRTMGWAGSYVESGFTGSSIGVHLRGTIDMYYSIDGAPEQWLRAVSGDVSIATGLSGGDHTVRIGFREKAGSYNGDPAFGGFIVASGSATTEIERPEGFIEFIGDSITVGQPNGDRPFTAYPWLVAEELGAGHAQVAQGGACLVSQDCYGMMDWFRRSSTWVDSDDWDFSTYQATAVVINLGTNDIGHGVSTEQFYENYIVMLERVREAYPDAQIFAMGVFRNRYVAETQSAVQVRNDAGDANVHFVDTAGWVDPATDTHDNVHPTDAGHEKIAGLLTPVLQEYL</sequence>
<comment type="caution">
    <text evidence="4">The sequence shown here is derived from an EMBL/GenBank/DDBJ whole genome shotgun (WGS) entry which is preliminary data.</text>
</comment>
<dbReference type="InterPro" id="IPR040794">
    <property type="entry name" value="CE2_N"/>
</dbReference>
<feature type="chain" id="PRO_5039430279" evidence="1">
    <location>
        <begin position="40"/>
        <end position="351"/>
    </location>
</feature>
<evidence type="ECO:0000313" key="5">
    <source>
        <dbReference type="Proteomes" id="UP000308760"/>
    </source>
</evidence>
<proteinExistence type="predicted"/>
<dbReference type="GO" id="GO:0052689">
    <property type="term" value="F:carboxylic ester hydrolase activity"/>
    <property type="evidence" value="ECO:0007669"/>
    <property type="project" value="InterPro"/>
</dbReference>
<dbReference type="CDD" id="cd01831">
    <property type="entry name" value="Endoglucanase_E_like"/>
    <property type="match status" value="1"/>
</dbReference>
<dbReference type="InterPro" id="IPR037461">
    <property type="entry name" value="CtCE2-like_dom"/>
</dbReference>
<dbReference type="Proteomes" id="UP000308760">
    <property type="component" value="Unassembled WGS sequence"/>
</dbReference>
<dbReference type="Gene3D" id="3.40.50.1110">
    <property type="entry name" value="SGNH hydrolase"/>
    <property type="match status" value="1"/>
</dbReference>
<evidence type="ECO:0000256" key="1">
    <source>
        <dbReference type="SAM" id="SignalP"/>
    </source>
</evidence>
<name>A0A4S8Q9X2_9ACTN</name>
<evidence type="ECO:0000313" key="4">
    <source>
        <dbReference type="EMBL" id="THV41263.1"/>
    </source>
</evidence>